<evidence type="ECO:0000313" key="3">
    <source>
        <dbReference type="EMBL" id="QNT69069.1"/>
    </source>
</evidence>
<keyword evidence="1" id="KW-0175">Coiled coil</keyword>
<dbReference type="KEGG" id="dvn:HQ394_06515"/>
<proteinExistence type="predicted"/>
<feature type="coiled-coil region" evidence="1">
    <location>
        <begin position="49"/>
        <end position="83"/>
    </location>
</feature>
<sequence>MPLGFREDRRRRRRRTQWLVFKWLVAFALVIAAGAYAYEMGKRLAATELTRQRDQIETLTARVSELETRNTSQRAEVAAAETTAQNWQQLYERDVARGPVKELFELIQHKLASGVEADRLKTVLTATQNRRDCRREAERRKFPLPTRARDATNASLNFANGEVTVVAFGAPAKDEKGNEESWFDPAQPVTARLIRGRSTVAEQSGAMPLVLTQIIGEREYRFTIDANKLRGTVDITSESCRFP</sequence>
<feature type="transmembrane region" description="Helical" evidence="2">
    <location>
        <begin position="20"/>
        <end position="38"/>
    </location>
</feature>
<reference evidence="3 4" key="1">
    <citation type="submission" date="2020-05" db="EMBL/GenBank/DDBJ databases">
        <title>Complete closed genome sequence of Defluviicoccus vanus.</title>
        <authorList>
            <person name="Bessarab I."/>
            <person name="Arumugam K."/>
            <person name="Maszenan A.M."/>
            <person name="Seviour R.J."/>
            <person name="Williams R.B."/>
        </authorList>
    </citation>
    <scope>NUCLEOTIDE SEQUENCE [LARGE SCALE GENOMIC DNA]</scope>
    <source>
        <strain evidence="3 4">Ben 114</strain>
    </source>
</reference>
<protein>
    <submittedName>
        <fullName evidence="3">Uncharacterized protein</fullName>
    </submittedName>
</protein>
<evidence type="ECO:0000256" key="1">
    <source>
        <dbReference type="SAM" id="Coils"/>
    </source>
</evidence>
<evidence type="ECO:0000313" key="4">
    <source>
        <dbReference type="Proteomes" id="UP000516369"/>
    </source>
</evidence>
<keyword evidence="2" id="KW-1133">Transmembrane helix</keyword>
<accession>A0A7H1N033</accession>
<dbReference type="Proteomes" id="UP000516369">
    <property type="component" value="Chromosome"/>
</dbReference>
<evidence type="ECO:0000256" key="2">
    <source>
        <dbReference type="SAM" id="Phobius"/>
    </source>
</evidence>
<organism evidence="3 4">
    <name type="scientific">Defluviicoccus vanus</name>
    <dbReference type="NCBI Taxonomy" id="111831"/>
    <lineage>
        <taxon>Bacteria</taxon>
        <taxon>Pseudomonadati</taxon>
        <taxon>Pseudomonadota</taxon>
        <taxon>Alphaproteobacteria</taxon>
        <taxon>Rhodospirillales</taxon>
        <taxon>Rhodospirillaceae</taxon>
        <taxon>Defluviicoccus</taxon>
    </lineage>
</organism>
<dbReference type="EMBL" id="CP053923">
    <property type="protein sequence ID" value="QNT69069.1"/>
    <property type="molecule type" value="Genomic_DNA"/>
</dbReference>
<gene>
    <name evidence="3" type="ORF">HQ394_06515</name>
</gene>
<dbReference type="AlphaFoldDB" id="A0A7H1N033"/>
<keyword evidence="2" id="KW-0472">Membrane</keyword>
<keyword evidence="2" id="KW-0812">Transmembrane</keyword>
<dbReference type="RefSeq" id="WP_190262582.1">
    <property type="nucleotide sequence ID" value="NZ_CP053923.1"/>
</dbReference>
<keyword evidence="4" id="KW-1185">Reference proteome</keyword>
<name>A0A7H1N033_9PROT</name>